<feature type="signal peptide" evidence="2">
    <location>
        <begin position="1"/>
        <end position="21"/>
    </location>
</feature>
<reference evidence="4 5" key="1">
    <citation type="journal article" date="2019" name="Sci. Rep.">
        <title>Differences in resource use lead to coexistence of seed-transmitted microbial populations.</title>
        <authorList>
            <person name="Torres-Cortes G."/>
            <person name="Garcia B.J."/>
            <person name="Compant S."/>
            <person name="Rezki S."/>
            <person name="Jones P."/>
            <person name="Preveaux A."/>
            <person name="Briand M."/>
            <person name="Roulet A."/>
            <person name="Bouchez O."/>
            <person name="Jacobson D."/>
            <person name="Barret M."/>
        </authorList>
    </citation>
    <scope>NUCLEOTIDE SEQUENCE [LARGE SCALE GENOMIC DNA]</scope>
    <source>
        <strain evidence="4 5">CFBP13511</strain>
    </source>
</reference>
<dbReference type="KEGG" id="epe:CI789_18880"/>
<dbReference type="Pfam" id="PF07119">
    <property type="entry name" value="DUF1375"/>
    <property type="match status" value="1"/>
</dbReference>
<name>A0A3S7TG60_9GAMM</name>
<dbReference type="AlphaFoldDB" id="A0A3S7TG60"/>
<dbReference type="Proteomes" id="UP000306393">
    <property type="component" value="Unassembled WGS sequence"/>
</dbReference>
<dbReference type="PROSITE" id="PS51257">
    <property type="entry name" value="PROKAR_LIPOPROTEIN"/>
    <property type="match status" value="1"/>
</dbReference>
<dbReference type="Proteomes" id="UP000661012">
    <property type="component" value="Unassembled WGS sequence"/>
</dbReference>
<evidence type="ECO:0000313" key="3">
    <source>
        <dbReference type="EMBL" id="MBD8107863.1"/>
    </source>
</evidence>
<sequence>MKALKKCHIAGLVACVSLASASGCSSVMTHSGPSEGYYSGTRASASVLTNKESSWVIKPLALIDLPFSAVLDTLLLPVDYYRAGDTDSPRDRVRRSEQKNHTNEIMRQTIAPDVANSPAP</sequence>
<evidence type="ECO:0000256" key="1">
    <source>
        <dbReference type="SAM" id="MobiDB-lite"/>
    </source>
</evidence>
<dbReference type="EMBL" id="JACYNN010000012">
    <property type="protein sequence ID" value="MBD8107863.1"/>
    <property type="molecule type" value="Genomic_DNA"/>
</dbReference>
<dbReference type="EMBL" id="QGAC01000005">
    <property type="protein sequence ID" value="TKJ92616.1"/>
    <property type="molecule type" value="Genomic_DNA"/>
</dbReference>
<feature type="compositionally biased region" description="Basic and acidic residues" evidence="1">
    <location>
        <begin position="82"/>
        <end position="104"/>
    </location>
</feature>
<dbReference type="RefSeq" id="WP_062744138.1">
    <property type="nucleotide sequence ID" value="NZ_CP022725.1"/>
</dbReference>
<evidence type="ECO:0000313" key="5">
    <source>
        <dbReference type="Proteomes" id="UP000306393"/>
    </source>
</evidence>
<dbReference type="GeneID" id="67474571"/>
<feature type="region of interest" description="Disordered" evidence="1">
    <location>
        <begin position="82"/>
        <end position="120"/>
    </location>
</feature>
<feature type="chain" id="PRO_5030083857" evidence="2">
    <location>
        <begin position="22"/>
        <end position="120"/>
    </location>
</feature>
<protein>
    <submittedName>
        <fullName evidence="4">YceK/YidQ family lipoprotein</fullName>
    </submittedName>
</protein>
<dbReference type="InterPro" id="IPR010780">
    <property type="entry name" value="DUF1375"/>
</dbReference>
<keyword evidence="2" id="KW-0732">Signal</keyword>
<organism evidence="4 5">
    <name type="scientific">Erwinia persicina</name>
    <dbReference type="NCBI Taxonomy" id="55211"/>
    <lineage>
        <taxon>Bacteria</taxon>
        <taxon>Pseudomonadati</taxon>
        <taxon>Pseudomonadota</taxon>
        <taxon>Gammaproteobacteria</taxon>
        <taxon>Enterobacterales</taxon>
        <taxon>Erwiniaceae</taxon>
        <taxon>Erwinia</taxon>
    </lineage>
</organism>
<keyword evidence="6" id="KW-1185">Reference proteome</keyword>
<dbReference type="NCBIfam" id="NF008628">
    <property type="entry name" value="PRK11616.1"/>
    <property type="match status" value="1"/>
</dbReference>
<keyword evidence="4" id="KW-0449">Lipoprotein</keyword>
<proteinExistence type="predicted"/>
<dbReference type="STRING" id="1219360.GCA_001571305_01593"/>
<comment type="caution">
    <text evidence="4">The sequence shown here is derived from an EMBL/GenBank/DDBJ whole genome shotgun (WGS) entry which is preliminary data.</text>
</comment>
<evidence type="ECO:0000313" key="6">
    <source>
        <dbReference type="Proteomes" id="UP000661012"/>
    </source>
</evidence>
<gene>
    <name evidence="4" type="ORF">EpCFBP13511_07015</name>
    <name evidence="3" type="ORF">IFT93_15790</name>
</gene>
<dbReference type="OrthoDB" id="6504878at2"/>
<accession>A0A3S7TG60</accession>
<reference evidence="3 6" key="2">
    <citation type="journal article" date="2020" name="FEMS Microbiol. Ecol.">
        <title>Temporal dynamics of bacterial communities during seed development and maturation.</title>
        <authorList>
            <person name="Chesneau G."/>
            <person name="Torres-Cortes G."/>
            <person name="Briand M."/>
            <person name="Darrasse A."/>
            <person name="Preveaux A."/>
            <person name="Marais C."/>
            <person name="Jacques M.A."/>
            <person name="Shade A."/>
            <person name="Barret M."/>
        </authorList>
    </citation>
    <scope>NUCLEOTIDE SEQUENCE [LARGE SCALE GENOMIC DNA]</scope>
    <source>
        <strain evidence="3 6">CFBP13732</strain>
    </source>
</reference>
<evidence type="ECO:0000313" key="4">
    <source>
        <dbReference type="EMBL" id="TKJ92616.1"/>
    </source>
</evidence>
<evidence type="ECO:0000256" key="2">
    <source>
        <dbReference type="SAM" id="SignalP"/>
    </source>
</evidence>